<evidence type="ECO:0000313" key="10">
    <source>
        <dbReference type="EMBL" id="KAF7551359.1"/>
    </source>
</evidence>
<dbReference type="PANTHER" id="PTHR23501">
    <property type="entry name" value="MAJOR FACILITATOR SUPERFAMILY"/>
    <property type="match status" value="1"/>
</dbReference>
<comment type="similarity">
    <text evidence="2">Belongs to the major facilitator superfamily. TCR/Tet family.</text>
</comment>
<accession>A0A9P5HFL7</accession>
<dbReference type="Proteomes" id="UP000722485">
    <property type="component" value="Unassembled WGS sequence"/>
</dbReference>
<feature type="transmembrane region" description="Helical" evidence="8">
    <location>
        <begin position="246"/>
        <end position="266"/>
    </location>
</feature>
<feature type="transmembrane region" description="Helical" evidence="8">
    <location>
        <begin position="213"/>
        <end position="234"/>
    </location>
</feature>
<organism evidence="10 11">
    <name type="scientific">Cylindrodendrum hubeiense</name>
    <dbReference type="NCBI Taxonomy" id="595255"/>
    <lineage>
        <taxon>Eukaryota</taxon>
        <taxon>Fungi</taxon>
        <taxon>Dikarya</taxon>
        <taxon>Ascomycota</taxon>
        <taxon>Pezizomycotina</taxon>
        <taxon>Sordariomycetes</taxon>
        <taxon>Hypocreomycetidae</taxon>
        <taxon>Hypocreales</taxon>
        <taxon>Nectriaceae</taxon>
        <taxon>Cylindrodendrum</taxon>
    </lineage>
</organism>
<dbReference type="Gene3D" id="1.20.1720.10">
    <property type="entry name" value="Multidrug resistance protein D"/>
    <property type="match status" value="1"/>
</dbReference>
<dbReference type="PANTHER" id="PTHR23501:SF102">
    <property type="entry name" value="DRUG TRANSPORTER, PUTATIVE (AFU_ORTHOLOGUE AFUA_3G08530)-RELATED"/>
    <property type="match status" value="1"/>
</dbReference>
<comment type="caution">
    <text evidence="10">The sequence shown here is derived from an EMBL/GenBank/DDBJ whole genome shotgun (WGS) entry which is preliminary data.</text>
</comment>
<dbReference type="GO" id="GO:0022857">
    <property type="term" value="F:transmembrane transporter activity"/>
    <property type="evidence" value="ECO:0007669"/>
    <property type="project" value="InterPro"/>
</dbReference>
<dbReference type="PROSITE" id="PS50850">
    <property type="entry name" value="MFS"/>
    <property type="match status" value="1"/>
</dbReference>
<evidence type="ECO:0000256" key="5">
    <source>
        <dbReference type="ARBA" id="ARBA00023136"/>
    </source>
</evidence>
<sequence>MSSLSKTQSVEKDTVGPDAAASIHDEESSGASLALEHVQTGTSYKPPVMKKWHRRLVMLSLCLTLFLGALDITIIATALPTIAEQLHVTAQEYAWIGSGYTLSTTASTPVWAKLSDIFGRKATIMTTTAIFMIGSLICALANSSTMLIAGRVVQGLGGGGSMVLVTIIIGDLFSLADRAKYYGLTGIVFGIASAVGPVLGGVFTQAVNWRWCFYINLPFDGIALIVLFFALKVETKKEPVIEGLRTLDWTGFALIIGGTICFLYGLEAGSGGLAPWGSAKVICLIVFGLLILALFMVWEAKYAKNPPYFGHLSVAGTEKHVSAPGRVVMVTRRRVLTWVKPRDVANGQDDGNSALQNGP</sequence>
<feature type="transmembrane region" description="Helical" evidence="8">
    <location>
        <begin position="181"/>
        <end position="207"/>
    </location>
</feature>
<keyword evidence="3 8" id="KW-0812">Transmembrane</keyword>
<gene>
    <name evidence="10" type="ORF">G7Z17_g5052</name>
</gene>
<feature type="region of interest" description="Disordered" evidence="7">
    <location>
        <begin position="1"/>
        <end position="30"/>
    </location>
</feature>
<proteinExistence type="inferred from homology"/>
<dbReference type="AlphaFoldDB" id="A0A9P5HFL7"/>
<dbReference type="InterPro" id="IPR020846">
    <property type="entry name" value="MFS_dom"/>
</dbReference>
<dbReference type="InterPro" id="IPR036259">
    <property type="entry name" value="MFS_trans_sf"/>
</dbReference>
<dbReference type="OrthoDB" id="10021397at2759"/>
<feature type="domain" description="Major facilitator superfamily (MFS) profile" evidence="9">
    <location>
        <begin position="57"/>
        <end position="359"/>
    </location>
</feature>
<keyword evidence="4 8" id="KW-1133">Transmembrane helix</keyword>
<keyword evidence="11" id="KW-1185">Reference proteome</keyword>
<keyword evidence="5 8" id="KW-0472">Membrane</keyword>
<evidence type="ECO:0000256" key="8">
    <source>
        <dbReference type="SAM" id="Phobius"/>
    </source>
</evidence>
<evidence type="ECO:0000256" key="1">
    <source>
        <dbReference type="ARBA" id="ARBA00004141"/>
    </source>
</evidence>
<feature type="transmembrane region" description="Helical" evidence="8">
    <location>
        <begin position="56"/>
        <end position="81"/>
    </location>
</feature>
<feature type="transmembrane region" description="Helical" evidence="8">
    <location>
        <begin position="278"/>
        <end position="298"/>
    </location>
</feature>
<dbReference type="SUPFAM" id="SSF103473">
    <property type="entry name" value="MFS general substrate transporter"/>
    <property type="match status" value="1"/>
</dbReference>
<evidence type="ECO:0000256" key="6">
    <source>
        <dbReference type="ARBA" id="ARBA00023180"/>
    </source>
</evidence>
<evidence type="ECO:0000256" key="3">
    <source>
        <dbReference type="ARBA" id="ARBA00022692"/>
    </source>
</evidence>
<evidence type="ECO:0000256" key="7">
    <source>
        <dbReference type="SAM" id="MobiDB-lite"/>
    </source>
</evidence>
<evidence type="ECO:0000256" key="2">
    <source>
        <dbReference type="ARBA" id="ARBA00007520"/>
    </source>
</evidence>
<evidence type="ECO:0000313" key="11">
    <source>
        <dbReference type="Proteomes" id="UP000722485"/>
    </source>
</evidence>
<dbReference type="Pfam" id="PF07690">
    <property type="entry name" value="MFS_1"/>
    <property type="match status" value="1"/>
</dbReference>
<comment type="subcellular location">
    <subcellularLocation>
        <location evidence="1">Membrane</location>
        <topology evidence="1">Multi-pass membrane protein</topology>
    </subcellularLocation>
</comment>
<feature type="transmembrane region" description="Helical" evidence="8">
    <location>
        <begin position="148"/>
        <end position="169"/>
    </location>
</feature>
<dbReference type="PRINTS" id="PR01036">
    <property type="entry name" value="TCRTETB"/>
</dbReference>
<dbReference type="GO" id="GO:0005886">
    <property type="term" value="C:plasma membrane"/>
    <property type="evidence" value="ECO:0007669"/>
    <property type="project" value="TreeGrafter"/>
</dbReference>
<evidence type="ECO:0000256" key="4">
    <source>
        <dbReference type="ARBA" id="ARBA00022989"/>
    </source>
</evidence>
<keyword evidence="6" id="KW-0325">Glycoprotein</keyword>
<evidence type="ECO:0000259" key="9">
    <source>
        <dbReference type="PROSITE" id="PS50850"/>
    </source>
</evidence>
<dbReference type="InterPro" id="IPR011701">
    <property type="entry name" value="MFS"/>
</dbReference>
<feature type="transmembrane region" description="Helical" evidence="8">
    <location>
        <begin position="124"/>
        <end position="142"/>
    </location>
</feature>
<protein>
    <recommendedName>
        <fullName evidence="9">Major facilitator superfamily (MFS) profile domain-containing protein</fullName>
    </recommendedName>
</protein>
<dbReference type="EMBL" id="JAANBB010000079">
    <property type="protein sequence ID" value="KAF7551359.1"/>
    <property type="molecule type" value="Genomic_DNA"/>
</dbReference>
<feature type="transmembrane region" description="Helical" evidence="8">
    <location>
        <begin position="93"/>
        <end position="112"/>
    </location>
</feature>
<name>A0A9P5HFL7_9HYPO</name>
<reference evidence="10" key="1">
    <citation type="submission" date="2020-03" db="EMBL/GenBank/DDBJ databases">
        <title>Draft Genome Sequence of Cylindrodendrum hubeiense.</title>
        <authorList>
            <person name="Buettner E."/>
            <person name="Kellner H."/>
        </authorList>
    </citation>
    <scope>NUCLEOTIDE SEQUENCE</scope>
    <source>
        <strain evidence="10">IHI 201604</strain>
    </source>
</reference>